<dbReference type="GO" id="GO:0043565">
    <property type="term" value="F:sequence-specific DNA binding"/>
    <property type="evidence" value="ECO:0007669"/>
    <property type="project" value="InterPro"/>
</dbReference>
<dbReference type="SUPFAM" id="SSF46689">
    <property type="entry name" value="Homeodomain-like"/>
    <property type="match status" value="1"/>
</dbReference>
<dbReference type="AlphaFoldDB" id="A0A2C9EQR1"/>
<evidence type="ECO:0000256" key="1">
    <source>
        <dbReference type="ARBA" id="ARBA00022491"/>
    </source>
</evidence>
<keyword evidence="2" id="KW-0805">Transcription regulation</keyword>
<dbReference type="Gene3D" id="1.10.10.60">
    <property type="entry name" value="Homeodomain-like"/>
    <property type="match status" value="1"/>
</dbReference>
<feature type="domain" description="HTH araC/xylS-type" evidence="5">
    <location>
        <begin position="180"/>
        <end position="276"/>
    </location>
</feature>
<name>A0A2C9EQR1_PSEPH</name>
<dbReference type="PRINTS" id="PR00032">
    <property type="entry name" value="HTHARAC"/>
</dbReference>
<evidence type="ECO:0000259" key="5">
    <source>
        <dbReference type="PROSITE" id="PS01124"/>
    </source>
</evidence>
<evidence type="ECO:0000256" key="4">
    <source>
        <dbReference type="ARBA" id="ARBA00023163"/>
    </source>
</evidence>
<dbReference type="PROSITE" id="PS00041">
    <property type="entry name" value="HTH_ARAC_FAMILY_1"/>
    <property type="match status" value="1"/>
</dbReference>
<gene>
    <name evidence="6" type="primary">yeaM6</name>
    <name evidence="6" type="ORF">PFLCHA0_c41850</name>
</gene>
<evidence type="ECO:0000256" key="3">
    <source>
        <dbReference type="ARBA" id="ARBA00023125"/>
    </source>
</evidence>
<dbReference type="Pfam" id="PF07883">
    <property type="entry name" value="Cupin_2"/>
    <property type="match status" value="1"/>
</dbReference>
<dbReference type="GO" id="GO:0003700">
    <property type="term" value="F:DNA-binding transcription factor activity"/>
    <property type="evidence" value="ECO:0007669"/>
    <property type="project" value="InterPro"/>
</dbReference>
<dbReference type="eggNOG" id="COG2169">
    <property type="taxonomic scope" value="Bacteria"/>
</dbReference>
<dbReference type="Pfam" id="PF12833">
    <property type="entry name" value="HTH_18"/>
    <property type="match status" value="1"/>
</dbReference>
<keyword evidence="1" id="KW-0678">Repressor</keyword>
<dbReference type="InterPro" id="IPR011051">
    <property type="entry name" value="RmlC_Cupin_sf"/>
</dbReference>
<accession>A0A2C9EQR1</accession>
<evidence type="ECO:0000313" key="6">
    <source>
        <dbReference type="EMBL" id="AGL85949.1"/>
    </source>
</evidence>
<dbReference type="InterPro" id="IPR020449">
    <property type="entry name" value="Tscrpt_reg_AraC-type_HTH"/>
</dbReference>
<dbReference type="SMART" id="SM00342">
    <property type="entry name" value="HTH_ARAC"/>
    <property type="match status" value="1"/>
</dbReference>
<dbReference type="HOGENOM" id="CLU_000445_87_4_6"/>
<dbReference type="Proteomes" id="UP000013940">
    <property type="component" value="Chromosome"/>
</dbReference>
<dbReference type="InterPro" id="IPR013096">
    <property type="entry name" value="Cupin_2"/>
</dbReference>
<reference evidence="7" key="1">
    <citation type="journal article" date="2014" name="Genome Announc.">
        <title>Full-genome sequence of the plant growth-promoting bacterium Pseudomonas protegens CHA0.</title>
        <authorList>
            <person name="Jousset A."/>
            <person name="Schuldes J."/>
            <person name="Keel C."/>
            <person name="Maurhofer M."/>
            <person name="Daniel R."/>
            <person name="Scheu S."/>
            <person name="Thuermer A."/>
        </authorList>
    </citation>
    <scope>NUCLEOTIDE SEQUENCE [LARGE SCALE GENOMIC DNA]</scope>
    <source>
        <strain evidence="7">DSM 19095 / LMG 27888 / CFBP 6595 / CHA0</strain>
    </source>
</reference>
<dbReference type="InterPro" id="IPR018062">
    <property type="entry name" value="HTH_AraC-typ_CS"/>
</dbReference>
<dbReference type="KEGG" id="pprc:PFLCHA0_c41850"/>
<evidence type="ECO:0000313" key="7">
    <source>
        <dbReference type="Proteomes" id="UP000013940"/>
    </source>
</evidence>
<keyword evidence="3" id="KW-0238">DNA-binding</keyword>
<dbReference type="PANTHER" id="PTHR11019:SF159">
    <property type="entry name" value="TRANSCRIPTIONAL REGULATOR-RELATED"/>
    <property type="match status" value="1"/>
</dbReference>
<dbReference type="PANTHER" id="PTHR11019">
    <property type="entry name" value="HTH-TYPE TRANSCRIPTIONAL REGULATOR NIMR"/>
    <property type="match status" value="1"/>
</dbReference>
<dbReference type="RefSeq" id="WP_015636445.1">
    <property type="nucleotide sequence ID" value="NC_021237.1"/>
</dbReference>
<evidence type="ECO:0000256" key="2">
    <source>
        <dbReference type="ARBA" id="ARBA00023015"/>
    </source>
</evidence>
<sequence>MDIFTYDKRPMIPSGAEALRCMSDLLVVSSIDCLSMPVTSIAVDYPNGHEIPAHSHPRSQLAYAIEGVLVIDTESGRWVVPPSRGVWLQAGVEHRVRMRGAVRMRSLFINVDAIAGLPEHDCVIEVSPLLRELILAAAQVGTQYSPDSRDGRLMRLILDEMRSLPVLPFSLPWPHEPRMLRVCQALADDPSDNRTAEQWGDCLAMSAKTFHRQFQRHTGITFGRWRQQARLLMSLECLAEGMPVVQVALQHGYDSQSAFAAAFKRQFGTPPSEFYR</sequence>
<dbReference type="EMBL" id="CP003190">
    <property type="protein sequence ID" value="AGL85949.1"/>
    <property type="molecule type" value="Genomic_DNA"/>
</dbReference>
<organism evidence="6 7">
    <name type="scientific">Pseudomonas protegens (strain DSM 19095 / LMG 27888 / CFBP 6595 / CHA0)</name>
    <dbReference type="NCBI Taxonomy" id="1124983"/>
    <lineage>
        <taxon>Bacteria</taxon>
        <taxon>Pseudomonadati</taxon>
        <taxon>Pseudomonadota</taxon>
        <taxon>Gammaproteobacteria</taxon>
        <taxon>Pseudomonadales</taxon>
        <taxon>Pseudomonadaceae</taxon>
        <taxon>Pseudomonas</taxon>
    </lineage>
</organism>
<dbReference type="SUPFAM" id="SSF51182">
    <property type="entry name" value="RmlC-like cupins"/>
    <property type="match status" value="1"/>
</dbReference>
<dbReference type="InterPro" id="IPR018060">
    <property type="entry name" value="HTH_AraC"/>
</dbReference>
<dbReference type="FunFam" id="1.10.10.60:FF:000132">
    <property type="entry name" value="AraC family transcriptional regulator"/>
    <property type="match status" value="1"/>
</dbReference>
<dbReference type="InterPro" id="IPR014710">
    <property type="entry name" value="RmlC-like_jellyroll"/>
</dbReference>
<dbReference type="InterPro" id="IPR009057">
    <property type="entry name" value="Homeodomain-like_sf"/>
</dbReference>
<dbReference type="CDD" id="cd06124">
    <property type="entry name" value="cupin_NimR-like_N"/>
    <property type="match status" value="1"/>
</dbReference>
<dbReference type="PROSITE" id="PS01124">
    <property type="entry name" value="HTH_ARAC_FAMILY_2"/>
    <property type="match status" value="1"/>
</dbReference>
<keyword evidence="4" id="KW-0804">Transcription</keyword>
<dbReference type="GO" id="GO:0009893">
    <property type="term" value="P:positive regulation of metabolic process"/>
    <property type="evidence" value="ECO:0007669"/>
    <property type="project" value="UniProtKB-ARBA"/>
</dbReference>
<proteinExistence type="predicted"/>
<dbReference type="GeneID" id="57477189"/>
<protein>
    <submittedName>
        <fullName evidence="6">HTH-type transcriptional regulator YeaM</fullName>
    </submittedName>
</protein>
<dbReference type="Gene3D" id="2.60.120.10">
    <property type="entry name" value="Jelly Rolls"/>
    <property type="match status" value="1"/>
</dbReference>